<dbReference type="HOGENOM" id="CLU_126367_0_0_2"/>
<keyword evidence="1" id="KW-0472">Membrane</keyword>
<dbReference type="GeneID" id="8828127"/>
<reference evidence="2" key="1">
    <citation type="submission" date="2010-02" db="EMBL/GenBank/DDBJ databases">
        <title>Complete sequence of Aciduliprofundum boonei T469.</title>
        <authorList>
            <consortium name="US DOE Joint Genome Institute"/>
            <person name="Lucas S."/>
            <person name="Copeland A."/>
            <person name="Lapidus A."/>
            <person name="Cheng J.-F."/>
            <person name="Bruce D."/>
            <person name="Goodwin L."/>
            <person name="Pitluck S."/>
            <person name="Saunders E."/>
            <person name="Detter J.C."/>
            <person name="Han C."/>
            <person name="Tapia R."/>
            <person name="Land M."/>
            <person name="Hauser L."/>
            <person name="Kyrpides N."/>
            <person name="Mikhailova N."/>
            <person name="Flores G."/>
            <person name="Reysenbach A.-L."/>
            <person name="Woyke T."/>
        </authorList>
    </citation>
    <scope>NUCLEOTIDE SEQUENCE</scope>
    <source>
        <strain evidence="2">T469</strain>
    </source>
</reference>
<gene>
    <name evidence="2" type="ordered locus">Aboo_1167</name>
</gene>
<dbReference type="AlphaFoldDB" id="D3TA47"/>
<dbReference type="OrthoDB" id="364063at2157"/>
<dbReference type="RefSeq" id="WP_012997354.1">
    <property type="nucleotide sequence ID" value="NC_013926.1"/>
</dbReference>
<dbReference type="Proteomes" id="UP000001400">
    <property type="component" value="Chromosome"/>
</dbReference>
<evidence type="ECO:0000313" key="2">
    <source>
        <dbReference type="EMBL" id="ADD08976.1"/>
    </source>
</evidence>
<feature type="transmembrane region" description="Helical" evidence="1">
    <location>
        <begin position="7"/>
        <end position="26"/>
    </location>
</feature>
<evidence type="ECO:0000313" key="3">
    <source>
        <dbReference type="Proteomes" id="UP000001400"/>
    </source>
</evidence>
<dbReference type="KEGG" id="abi:Aboo_1167"/>
<accession>D3TA47</accession>
<organism evidence="2 3">
    <name type="scientific">Aciduliprofundum boonei (strain DSM 19572 / T469)</name>
    <dbReference type="NCBI Taxonomy" id="439481"/>
    <lineage>
        <taxon>Archaea</taxon>
        <taxon>Methanobacteriati</taxon>
        <taxon>Thermoplasmatota</taxon>
        <taxon>DHVE2 group</taxon>
        <taxon>Candidatus Aciduliprofundum</taxon>
    </lineage>
</organism>
<sequence length="183" mass="21102">MNKKKIVAGIFSYLLVFAIYIAFFSYPVTPAYIEHRGYVDVETKNISSLPNGLYKVYVKGSLNPAIVVIATIRTPYIPQKTYSKSLRHIEGIAEKEIKKRYNVNIDLVYRGEKSVDIKNHTIVMDDYDVYLNYTFYAPLRPKVIKLDIGAYFCQEKFESIIIAYAYPPIFASDFNKVLESIHC</sequence>
<name>D3TA47_ACIB4</name>
<protein>
    <submittedName>
        <fullName evidence="2">Uncharacterized protein</fullName>
    </submittedName>
</protein>
<keyword evidence="1" id="KW-0812">Transmembrane</keyword>
<proteinExistence type="predicted"/>
<evidence type="ECO:0000256" key="1">
    <source>
        <dbReference type="SAM" id="Phobius"/>
    </source>
</evidence>
<keyword evidence="1" id="KW-1133">Transmembrane helix</keyword>
<keyword evidence="3" id="KW-1185">Reference proteome</keyword>
<dbReference type="EMBL" id="CP001941">
    <property type="protein sequence ID" value="ADD08976.1"/>
    <property type="molecule type" value="Genomic_DNA"/>
</dbReference>